<comment type="cofactor">
    <cofactor evidence="1">
        <name>Mn(2+)</name>
        <dbReference type="ChEBI" id="CHEBI:29035"/>
    </cofactor>
</comment>
<keyword evidence="8" id="KW-0464">Manganese</keyword>
<dbReference type="GeneID" id="6994850"/>
<evidence type="ECO:0000256" key="8">
    <source>
        <dbReference type="ARBA" id="ARBA00023211"/>
    </source>
</evidence>
<keyword evidence="4" id="KW-0479">Metal-binding</keyword>
<dbReference type="OrthoDB" id="10264738at2759"/>
<reference evidence="12" key="1">
    <citation type="submission" date="2008-06" db="EMBL/GenBank/DDBJ databases">
        <authorList>
            <person name="Lorenzi H."/>
            <person name="Inman J."/>
            <person name="Miller J."/>
            <person name="Schobel S."/>
            <person name="Amedeo P."/>
            <person name="Caler E.V."/>
            <person name="da Silva J."/>
        </authorList>
    </citation>
    <scope>NUCLEOTIDE SEQUENCE [LARGE SCALE GENOMIC DNA]</scope>
    <source>
        <strain evidence="12">RN66</strain>
    </source>
</reference>
<dbReference type="Gene3D" id="3.60.40.10">
    <property type="entry name" value="PPM-type phosphatase domain"/>
    <property type="match status" value="1"/>
</dbReference>
<dbReference type="eggNOG" id="ENOG502T08B">
    <property type="taxonomic scope" value="Eukaryota"/>
</dbReference>
<dbReference type="GO" id="GO:0046872">
    <property type="term" value="F:metal ion binding"/>
    <property type="evidence" value="ECO:0007669"/>
    <property type="project" value="UniProtKB-KW"/>
</dbReference>
<dbReference type="SMART" id="SM00332">
    <property type="entry name" value="PP2Cc"/>
    <property type="match status" value="1"/>
</dbReference>
<dbReference type="GO" id="GO:0004722">
    <property type="term" value="F:protein serine/threonine phosphatase activity"/>
    <property type="evidence" value="ECO:0007669"/>
    <property type="project" value="UniProtKB-EC"/>
</dbReference>
<evidence type="ECO:0000313" key="12">
    <source>
        <dbReference type="EMBL" id="EEA05711.1"/>
    </source>
</evidence>
<keyword evidence="6" id="KW-0460">Magnesium</keyword>
<comment type="catalytic activity">
    <reaction evidence="10">
        <text>O-phospho-L-threonyl-[protein] + H2O = L-threonyl-[protein] + phosphate</text>
        <dbReference type="Rhea" id="RHEA:47004"/>
        <dbReference type="Rhea" id="RHEA-COMP:11060"/>
        <dbReference type="Rhea" id="RHEA-COMP:11605"/>
        <dbReference type="ChEBI" id="CHEBI:15377"/>
        <dbReference type="ChEBI" id="CHEBI:30013"/>
        <dbReference type="ChEBI" id="CHEBI:43474"/>
        <dbReference type="ChEBI" id="CHEBI:61977"/>
        <dbReference type="EC" id="3.1.3.16"/>
    </reaction>
</comment>
<evidence type="ECO:0000256" key="2">
    <source>
        <dbReference type="ARBA" id="ARBA00006702"/>
    </source>
</evidence>
<evidence type="ECO:0000256" key="6">
    <source>
        <dbReference type="ARBA" id="ARBA00022842"/>
    </source>
</evidence>
<dbReference type="Proteomes" id="UP000001460">
    <property type="component" value="Unassembled WGS sequence"/>
</dbReference>
<evidence type="ECO:0000256" key="4">
    <source>
        <dbReference type="ARBA" id="ARBA00022723"/>
    </source>
</evidence>
<evidence type="ECO:0000256" key="5">
    <source>
        <dbReference type="ARBA" id="ARBA00022801"/>
    </source>
</evidence>
<dbReference type="OMA" id="WITHTIG"/>
<dbReference type="InterPro" id="IPR001932">
    <property type="entry name" value="PPM-type_phosphatase-like_dom"/>
</dbReference>
<protein>
    <recommendedName>
        <fullName evidence="3">protein-serine/threonine phosphatase</fullName>
        <ecNumber evidence="3">3.1.3.16</ecNumber>
    </recommendedName>
</protein>
<gene>
    <name evidence="12" type="ORF">CMU_027200</name>
</gene>
<keyword evidence="5" id="KW-0378">Hydrolase</keyword>
<keyword evidence="7" id="KW-0904">Protein phosphatase</keyword>
<dbReference type="SUPFAM" id="SSF81606">
    <property type="entry name" value="PP2C-like"/>
    <property type="match status" value="2"/>
</dbReference>
<dbReference type="PANTHER" id="PTHR13832:SF803">
    <property type="entry name" value="PROTEIN PHOSPHATASE 1G"/>
    <property type="match status" value="1"/>
</dbReference>
<evidence type="ECO:0000259" key="11">
    <source>
        <dbReference type="PROSITE" id="PS51746"/>
    </source>
</evidence>
<dbReference type="PANTHER" id="PTHR13832">
    <property type="entry name" value="PROTEIN PHOSPHATASE 2C"/>
    <property type="match status" value="1"/>
</dbReference>
<dbReference type="RefSeq" id="XP_002140060.1">
    <property type="nucleotide sequence ID" value="XM_002140024.1"/>
</dbReference>
<comment type="catalytic activity">
    <reaction evidence="9">
        <text>O-phospho-L-seryl-[protein] + H2O = L-seryl-[protein] + phosphate</text>
        <dbReference type="Rhea" id="RHEA:20629"/>
        <dbReference type="Rhea" id="RHEA-COMP:9863"/>
        <dbReference type="Rhea" id="RHEA-COMP:11604"/>
        <dbReference type="ChEBI" id="CHEBI:15377"/>
        <dbReference type="ChEBI" id="CHEBI:29999"/>
        <dbReference type="ChEBI" id="CHEBI:43474"/>
        <dbReference type="ChEBI" id="CHEBI:83421"/>
        <dbReference type="EC" id="3.1.3.16"/>
    </reaction>
</comment>
<dbReference type="Pfam" id="PF00481">
    <property type="entry name" value="PP2C"/>
    <property type="match status" value="1"/>
</dbReference>
<proteinExistence type="inferred from homology"/>
<comment type="similarity">
    <text evidence="2">Belongs to the PP2C family.</text>
</comment>
<dbReference type="VEuPathDB" id="CryptoDB:CMU_027200"/>
<evidence type="ECO:0000256" key="3">
    <source>
        <dbReference type="ARBA" id="ARBA00013081"/>
    </source>
</evidence>
<evidence type="ECO:0000313" key="13">
    <source>
        <dbReference type="Proteomes" id="UP000001460"/>
    </source>
</evidence>
<organism evidence="12 13">
    <name type="scientific">Cryptosporidium muris (strain RN66)</name>
    <dbReference type="NCBI Taxonomy" id="441375"/>
    <lineage>
        <taxon>Eukaryota</taxon>
        <taxon>Sar</taxon>
        <taxon>Alveolata</taxon>
        <taxon>Apicomplexa</taxon>
        <taxon>Conoidasida</taxon>
        <taxon>Coccidia</taxon>
        <taxon>Eucoccidiorida</taxon>
        <taxon>Eimeriorina</taxon>
        <taxon>Cryptosporidiidae</taxon>
        <taxon>Cryptosporidium</taxon>
    </lineage>
</organism>
<evidence type="ECO:0000256" key="10">
    <source>
        <dbReference type="ARBA" id="ARBA00048336"/>
    </source>
</evidence>
<dbReference type="InterPro" id="IPR015655">
    <property type="entry name" value="PP2C"/>
</dbReference>
<dbReference type="InterPro" id="IPR036457">
    <property type="entry name" value="PPM-type-like_dom_sf"/>
</dbReference>
<feature type="domain" description="PPM-type phosphatase" evidence="11">
    <location>
        <begin position="103"/>
        <end position="509"/>
    </location>
</feature>
<keyword evidence="13" id="KW-1185">Reference proteome</keyword>
<dbReference type="EMBL" id="DS989727">
    <property type="protein sequence ID" value="EEA05711.1"/>
    <property type="molecule type" value="Genomic_DNA"/>
</dbReference>
<name>B6ABF9_CRYMR</name>
<dbReference type="PROSITE" id="PS51746">
    <property type="entry name" value="PPM_2"/>
    <property type="match status" value="1"/>
</dbReference>
<dbReference type="EC" id="3.1.3.16" evidence="3"/>
<evidence type="ECO:0000256" key="9">
    <source>
        <dbReference type="ARBA" id="ARBA00047761"/>
    </source>
</evidence>
<dbReference type="AlphaFoldDB" id="B6ABF9"/>
<evidence type="ECO:0000256" key="7">
    <source>
        <dbReference type="ARBA" id="ARBA00022912"/>
    </source>
</evidence>
<evidence type="ECO:0000256" key="1">
    <source>
        <dbReference type="ARBA" id="ARBA00001936"/>
    </source>
</evidence>
<sequence>MNWLIGWGVSCSQGGCKENQDGWFVTSFTNNEVLANELNDSSDVVDSLDGLNSRPTNLTTWGVWDCDPIHPGINGNANDQNSTSMSGTSSFPPVFSIFPLPPMPPKRSAPGWITHTIGKQLQCSNTKSPCFFGLLDGHGHYGKTASHMAAYCISQTLYERMNCSSLDNRIYNLEYILEVLDEGFSYAHKSIIGANVSSGKDFGTTCIVVGIMGSYLVTANCGDSSAICIIPNSIQNNQKKAEVDHISDEISKSLPELPTPITLNNSSVKTSNYHGIYYLSNPHCLYRKSERQRIDQSGVGKVALGDYGMLRLIPAYLTYSQARDLGLSISMSRSLGHMHLSRCALLPIPDYRVLNISEYPPKKESVESLRATNNKERQFKKEDDKMVSLSEVLVEESVIALGWGYKNSRNYYEQLQTEDIALDWSTEDESYDNVDTSTVTNEIPNDMYVVLMSDGISDILDGFTIADIIVNAQDKDLQDIAAELTAEAERKRRFHNIRADNCTAIVVKLRRNMSTESIPNNAFSSKDEVTVVKKLIDATKPSLQSEFSLNRKGNLNLYDPKSVTTSSFVSPLKSSSNSSMLQSPFSLVDRSAHISSAPHSASTSLNSSSPIRSSFKAPDTSLCNLQAPTFSLHRTLTPIHRRRRVVAATPSPLRVKSCKMRDTPIIPSS</sequence>
<accession>B6ABF9</accession>